<evidence type="ECO:0000256" key="4">
    <source>
        <dbReference type="ARBA" id="ARBA00022989"/>
    </source>
</evidence>
<dbReference type="PANTHER" id="PTHR42723">
    <property type="entry name" value="CHLOROPHYLL SYNTHASE"/>
    <property type="match status" value="1"/>
</dbReference>
<feature type="transmembrane region" description="Helical" evidence="6">
    <location>
        <begin position="161"/>
        <end position="179"/>
    </location>
</feature>
<dbReference type="InterPro" id="IPR044878">
    <property type="entry name" value="UbiA_sf"/>
</dbReference>
<feature type="transmembrane region" description="Helical" evidence="6">
    <location>
        <begin position="134"/>
        <end position="155"/>
    </location>
</feature>
<keyword evidence="5 6" id="KW-0472">Membrane</keyword>
<organism evidence="7 8">
    <name type="scientific">Spirosoma utsteinense</name>
    <dbReference type="NCBI Taxonomy" id="2585773"/>
    <lineage>
        <taxon>Bacteria</taxon>
        <taxon>Pseudomonadati</taxon>
        <taxon>Bacteroidota</taxon>
        <taxon>Cytophagia</taxon>
        <taxon>Cytophagales</taxon>
        <taxon>Cytophagaceae</taxon>
        <taxon>Spirosoma</taxon>
    </lineage>
</organism>
<comment type="caution">
    <text evidence="7">The sequence shown here is derived from an EMBL/GenBank/DDBJ whole genome shotgun (WGS) entry which is preliminary data.</text>
</comment>
<dbReference type="Gene3D" id="1.10.357.140">
    <property type="entry name" value="UbiA prenyltransferase"/>
    <property type="match status" value="1"/>
</dbReference>
<dbReference type="Proteomes" id="UP000700732">
    <property type="component" value="Unassembled WGS sequence"/>
</dbReference>
<name>A0ABR6WCL4_9BACT</name>
<dbReference type="Pfam" id="PF01040">
    <property type="entry name" value="UbiA"/>
    <property type="match status" value="1"/>
</dbReference>
<dbReference type="InterPro" id="IPR050475">
    <property type="entry name" value="Prenyltransferase_related"/>
</dbReference>
<evidence type="ECO:0000313" key="8">
    <source>
        <dbReference type="Proteomes" id="UP000700732"/>
    </source>
</evidence>
<dbReference type="PANTHER" id="PTHR42723:SF1">
    <property type="entry name" value="CHLOROPHYLL SYNTHASE, CHLOROPLASTIC"/>
    <property type="match status" value="1"/>
</dbReference>
<proteinExistence type="predicted"/>
<protein>
    <submittedName>
        <fullName evidence="7">4-hydroxybenzoate polyprenyltransferase</fullName>
    </submittedName>
</protein>
<keyword evidence="4 6" id="KW-1133">Transmembrane helix</keyword>
<keyword evidence="8" id="KW-1185">Reference proteome</keyword>
<sequence length="293" mass="30672">MSKIKALLSLTRPANLVTAIADVLAGMAIAGYFQDPSPLPAPVGWLCLATVGLYGGGVVFNDVFDAELDAVERPERPIPSGVISKGTAAGLGSLLLAVGIGASFLVNQTAGLLAIGIAVASVVYDRFGKHHNLLGPLNMGLCRGLNLLLGVSILADQVLPWVWIGLVPIIYIAAITMISRGEVHGGSPVTLRAAGLLYALVIGCVAALAQRREQLGTALPFLLLFGYYIFPPLWRAVREPVGHNIGMAVRAGVLSVIVMNAAWVAAFASFPLAMLVFCLLPLSRLLAKVFAVT</sequence>
<evidence type="ECO:0000256" key="6">
    <source>
        <dbReference type="SAM" id="Phobius"/>
    </source>
</evidence>
<dbReference type="InterPro" id="IPR000537">
    <property type="entry name" value="UbiA_prenyltransferase"/>
</dbReference>
<evidence type="ECO:0000256" key="5">
    <source>
        <dbReference type="ARBA" id="ARBA00023136"/>
    </source>
</evidence>
<evidence type="ECO:0000256" key="2">
    <source>
        <dbReference type="ARBA" id="ARBA00022475"/>
    </source>
</evidence>
<dbReference type="RefSeq" id="WP_186740708.1">
    <property type="nucleotide sequence ID" value="NZ_VFIA01000042.1"/>
</dbReference>
<gene>
    <name evidence="7" type="ORF">FH603_4844</name>
</gene>
<feature type="transmembrane region" description="Helical" evidence="6">
    <location>
        <begin position="12"/>
        <end position="33"/>
    </location>
</feature>
<accession>A0ABR6WCL4</accession>
<evidence type="ECO:0000256" key="3">
    <source>
        <dbReference type="ARBA" id="ARBA00022692"/>
    </source>
</evidence>
<dbReference type="NCBIfam" id="NF035940">
    <property type="entry name" value="prenyl_rel_EboC"/>
    <property type="match status" value="1"/>
</dbReference>
<keyword evidence="2" id="KW-1003">Cell membrane</keyword>
<comment type="subcellular location">
    <subcellularLocation>
        <location evidence="1">Membrane</location>
        <topology evidence="1">Multi-pass membrane protein</topology>
    </subcellularLocation>
</comment>
<dbReference type="CDD" id="cd13964">
    <property type="entry name" value="PT_UbiA_1"/>
    <property type="match status" value="1"/>
</dbReference>
<feature type="transmembrane region" description="Helical" evidence="6">
    <location>
        <begin position="215"/>
        <end position="235"/>
    </location>
</feature>
<dbReference type="EMBL" id="VFIA01000042">
    <property type="protein sequence ID" value="MBC3794317.1"/>
    <property type="molecule type" value="Genomic_DNA"/>
</dbReference>
<reference evidence="7 8" key="1">
    <citation type="submission" date="2019-06" db="EMBL/GenBank/DDBJ databases">
        <title>Spirosoma utsteinense sp. nov. isolated from Antarctic ice-free soils.</title>
        <authorList>
            <person name="Tahon G."/>
        </authorList>
    </citation>
    <scope>NUCLEOTIDE SEQUENCE [LARGE SCALE GENOMIC DNA]</scope>
    <source>
        <strain evidence="7 8">LMG 31447</strain>
    </source>
</reference>
<feature type="transmembrane region" description="Helical" evidence="6">
    <location>
        <begin position="39"/>
        <end position="61"/>
    </location>
</feature>
<keyword evidence="3 6" id="KW-0812">Transmembrane</keyword>
<feature type="transmembrane region" description="Helical" evidence="6">
    <location>
        <begin position="191"/>
        <end position="209"/>
    </location>
</feature>
<evidence type="ECO:0000256" key="1">
    <source>
        <dbReference type="ARBA" id="ARBA00004141"/>
    </source>
</evidence>
<evidence type="ECO:0000313" key="7">
    <source>
        <dbReference type="EMBL" id="MBC3794317.1"/>
    </source>
</evidence>